<evidence type="ECO:0000313" key="6">
    <source>
        <dbReference type="Proteomes" id="UP001146793"/>
    </source>
</evidence>
<dbReference type="AlphaFoldDB" id="A0AAV7ZH44"/>
<feature type="compositionally biased region" description="Polar residues" evidence="2">
    <location>
        <begin position="707"/>
        <end position="721"/>
    </location>
</feature>
<dbReference type="InterPro" id="IPR001387">
    <property type="entry name" value="Cro/C1-type_HTH"/>
</dbReference>
<reference evidence="5" key="1">
    <citation type="submission" date="2022-08" db="EMBL/GenBank/DDBJ databases">
        <title>Novel sulphate-reducing endosymbionts in the free-living metamonad Anaeramoeba.</title>
        <authorList>
            <person name="Jerlstrom-Hultqvist J."/>
            <person name="Cepicka I."/>
            <person name="Gallot-Lavallee L."/>
            <person name="Salas-Leiva D."/>
            <person name="Curtis B.A."/>
            <person name="Zahonova K."/>
            <person name="Pipaliya S."/>
            <person name="Dacks J."/>
            <person name="Roger A.J."/>
        </authorList>
    </citation>
    <scope>NUCLEOTIDE SEQUENCE</scope>
    <source>
        <strain evidence="5">Busselton2</strain>
    </source>
</reference>
<feature type="region of interest" description="Disordered" evidence="2">
    <location>
        <begin position="837"/>
        <end position="971"/>
    </location>
</feature>
<feature type="compositionally biased region" description="Low complexity" evidence="2">
    <location>
        <begin position="1021"/>
        <end position="1037"/>
    </location>
</feature>
<feature type="region of interest" description="Disordered" evidence="2">
    <location>
        <begin position="1166"/>
        <end position="1208"/>
    </location>
</feature>
<sequence length="1252" mass="147416">MSNSAVQIKTFERFYILKYNQNKINSQKEDDPKDFDYIDELLLYPKIEKDDLKIKVKPFVFVGIENNIQESLSSKEIFYFVLTLADGERMFVFCLRNYQVNVVEPLTFLFITKSGYFNLFKEILKQIEKIYNVSMDYLDPFLQILQKASLPQKGKTLEISLSPQLKLSNKQFQFHRQDVPLCDYPLIELFSRFNGRDILRIFAALILERRIIFISSNLTILTSSIYSSLSLIQPFKWSVVLIPIVPKQLTDACYAPIPYVLGIHKMFEESIKEYDLEEITIIDLDKKEIESDPVDLVLLPSLQATKLMKNLNKHLNEWNETKQFPREKIVSEFKNSIKDIFKGIENNFVPNTENKEELEFNYETFHSKKSRRVKKFLSAFEQTQMFENYLQEIKEKVIKESIQKETDLSLSVESFKSQQQNQKNSKIQTIQMSPKKLISKLSQNNIKSKFKNKNKNKSEKDNNTKNKNNNNTKDNNNNNIKNDNSNNKFNNYFKNFMSNNKKKDSIIYPSMKHMIDEISQIMHKSQNLTKRNSRKNLDLEDLNKDLEIINLENENENENENNPDREMLNVISDMVSKQNPKRLSDKFFFSPNNVNSSESNHKFFGIRGRARIEMMKNLNILKKFQQKEKRKKKKKEQYVQIRGKNTPRKSRKKYKLRRRSLSLKLVKTQSKLDNNNPNEKIININATNSFYKFNSKENHHSNKIATINKSPKYSSSKNLTRPNPLIQGRKFGQPIRKKNHQESNFSPISNTKINLDTENENRNHQSSLNSQIKDRKRSNIYSKDSLSITSINTDTNNNLQTHYNSKTPPIPPRNVHRTKQKSFFKMNPNKLFTINHKKKKNQQNHNTKTKGKKLFRSQTKVIPNYKNNKYQNYNLYQDNNDDHFNRGKKINKKPNSIDETNNSTIHQQNQNNQNQNYINKRPPNFPQNDHKNSNSNSNSDLTWKKKQNNNFQNSNNNKEFNMNSQNLKTNNYPNLNENKNKISFYQRLNNNNQEKKQNFFPTPQMSNGRLSPPIPPRKNPNKNTNTNTLNTHNYNSNRIKKINKKANSIDETNNSNIHQQNENNQNQIYKNKRLPNFPKNSNSNSNSNSNVTWKKKQNNNFQNNNKEINTNSVTLKTNTNSDFQDLKKDLNSYSRKTNKKRSKKLYRTNTISTRRGMYHNPKKININIKNSNFGNNTKPKKKKKTIRPLPKTPNSRFNNQGNKPTEKRVHQFANKKTLSVSYSTNSIFSPNHTTTPKFATLKTKPNFRTKKN</sequence>
<dbReference type="Pfam" id="PF02141">
    <property type="entry name" value="DENN"/>
    <property type="match status" value="1"/>
</dbReference>
<feature type="compositionally biased region" description="Basic residues" evidence="2">
    <location>
        <begin position="837"/>
        <end position="855"/>
    </location>
</feature>
<dbReference type="InterPro" id="IPR001194">
    <property type="entry name" value="cDENN_dom"/>
</dbReference>
<feature type="compositionally biased region" description="Low complexity" evidence="2">
    <location>
        <begin position="1080"/>
        <end position="1090"/>
    </location>
</feature>
<feature type="compositionally biased region" description="Low complexity" evidence="2">
    <location>
        <begin position="864"/>
        <end position="878"/>
    </location>
</feature>
<feature type="compositionally biased region" description="Low complexity" evidence="2">
    <location>
        <begin position="907"/>
        <end position="916"/>
    </location>
</feature>
<dbReference type="PROSITE" id="PS50943">
    <property type="entry name" value="HTH_CROC1"/>
    <property type="match status" value="1"/>
</dbReference>
<evidence type="ECO:0000256" key="1">
    <source>
        <dbReference type="SAM" id="Coils"/>
    </source>
</evidence>
<feature type="domain" description="UDENN" evidence="3">
    <location>
        <begin position="19"/>
        <end position="403"/>
    </location>
</feature>
<feature type="compositionally biased region" description="Low complexity" evidence="2">
    <location>
        <begin position="948"/>
        <end position="971"/>
    </location>
</feature>
<feature type="compositionally biased region" description="Polar residues" evidence="2">
    <location>
        <begin position="893"/>
        <end position="906"/>
    </location>
</feature>
<keyword evidence="1" id="KW-0175">Coiled coil</keyword>
<feature type="compositionally biased region" description="Low complexity" evidence="2">
    <location>
        <begin position="1098"/>
        <end position="1111"/>
    </location>
</feature>
<dbReference type="EMBL" id="JANTQA010000029">
    <property type="protein sequence ID" value="KAJ3441327.1"/>
    <property type="molecule type" value="Genomic_DNA"/>
</dbReference>
<feature type="compositionally biased region" description="Polar residues" evidence="2">
    <location>
        <begin position="742"/>
        <end position="756"/>
    </location>
</feature>
<gene>
    <name evidence="5" type="ORF">M0812_13335</name>
</gene>
<name>A0AAV7ZH44_9EUKA</name>
<dbReference type="Gene3D" id="3.30.450.200">
    <property type="match status" value="1"/>
</dbReference>
<organism evidence="5 6">
    <name type="scientific">Anaeramoeba flamelloides</name>
    <dbReference type="NCBI Taxonomy" id="1746091"/>
    <lineage>
        <taxon>Eukaryota</taxon>
        <taxon>Metamonada</taxon>
        <taxon>Anaeramoebidae</taxon>
        <taxon>Anaeramoeba</taxon>
    </lineage>
</organism>
<feature type="region of interest" description="Disordered" evidence="2">
    <location>
        <begin position="1229"/>
        <end position="1252"/>
    </location>
</feature>
<dbReference type="PROSITE" id="PS50211">
    <property type="entry name" value="DENN"/>
    <property type="match status" value="1"/>
</dbReference>
<evidence type="ECO:0000256" key="2">
    <source>
        <dbReference type="SAM" id="MobiDB-lite"/>
    </source>
</evidence>
<dbReference type="InterPro" id="IPR051942">
    <property type="entry name" value="DENN_domain_containing_2"/>
</dbReference>
<evidence type="ECO:0000259" key="4">
    <source>
        <dbReference type="PROSITE" id="PS50943"/>
    </source>
</evidence>
<feature type="compositionally biased region" description="Basic residues" evidence="2">
    <location>
        <begin position="645"/>
        <end position="659"/>
    </location>
</feature>
<dbReference type="Gene3D" id="3.40.50.11500">
    <property type="match status" value="1"/>
</dbReference>
<feature type="compositionally biased region" description="Low complexity" evidence="2">
    <location>
        <begin position="1166"/>
        <end position="1177"/>
    </location>
</feature>
<feature type="region of interest" description="Disordered" evidence="2">
    <location>
        <begin position="414"/>
        <end position="434"/>
    </location>
</feature>
<proteinExistence type="predicted"/>
<feature type="compositionally biased region" description="Polar residues" evidence="2">
    <location>
        <begin position="1194"/>
        <end position="1203"/>
    </location>
</feature>
<feature type="compositionally biased region" description="Low complexity" evidence="2">
    <location>
        <begin position="465"/>
        <end position="488"/>
    </location>
</feature>
<feature type="region of interest" description="Disordered" evidence="2">
    <location>
        <begin position="1072"/>
        <end position="1119"/>
    </location>
</feature>
<feature type="region of interest" description="Disordered" evidence="2">
    <location>
        <begin position="707"/>
        <end position="776"/>
    </location>
</feature>
<protein>
    <submittedName>
        <fullName evidence="5">Suppression of tumorigenicity 5 st5</fullName>
    </submittedName>
</protein>
<feature type="domain" description="HTH cro/C1-type" evidence="4">
    <location>
        <begin position="122"/>
        <end position="138"/>
    </location>
</feature>
<dbReference type="Proteomes" id="UP001146793">
    <property type="component" value="Unassembled WGS sequence"/>
</dbReference>
<comment type="caution">
    <text evidence="5">The sequence shown here is derived from an EMBL/GenBank/DDBJ whole genome shotgun (WGS) entry which is preliminary data.</text>
</comment>
<evidence type="ECO:0000259" key="3">
    <source>
        <dbReference type="PROSITE" id="PS50211"/>
    </source>
</evidence>
<feature type="region of interest" description="Disordered" evidence="2">
    <location>
        <begin position="446"/>
        <end position="488"/>
    </location>
</feature>
<feature type="region of interest" description="Disordered" evidence="2">
    <location>
        <begin position="626"/>
        <end position="659"/>
    </location>
</feature>
<dbReference type="SMART" id="SM00799">
    <property type="entry name" value="DENN"/>
    <property type="match status" value="1"/>
</dbReference>
<feature type="compositionally biased region" description="Low complexity" evidence="2">
    <location>
        <begin position="417"/>
        <end position="431"/>
    </location>
</feature>
<dbReference type="PANTHER" id="PTHR15288:SF0">
    <property type="entry name" value="UDENN DOMAIN-CONTAINING PROTEIN"/>
    <property type="match status" value="1"/>
</dbReference>
<dbReference type="InterPro" id="IPR043153">
    <property type="entry name" value="DENN_C"/>
</dbReference>
<evidence type="ECO:0000313" key="5">
    <source>
        <dbReference type="EMBL" id="KAJ3441327.1"/>
    </source>
</evidence>
<accession>A0AAV7ZH44</accession>
<dbReference type="PANTHER" id="PTHR15288">
    <property type="entry name" value="DENN DOMAIN-CONTAINING PROTEIN 2"/>
    <property type="match status" value="1"/>
</dbReference>
<dbReference type="InterPro" id="IPR037516">
    <property type="entry name" value="Tripartite_DENN"/>
</dbReference>
<feature type="region of interest" description="Disordered" evidence="2">
    <location>
        <begin position="995"/>
        <end position="1039"/>
    </location>
</feature>
<feature type="coiled-coil region" evidence="1">
    <location>
        <begin position="525"/>
        <end position="559"/>
    </location>
</feature>